<comment type="caution">
    <text evidence="1">The sequence shown here is derived from an EMBL/GenBank/DDBJ whole genome shotgun (WGS) entry which is preliminary data.</text>
</comment>
<dbReference type="Proteomes" id="UP000629098">
    <property type="component" value="Unassembled WGS sequence"/>
</dbReference>
<organism evidence="1 2">
    <name type="scientific">Iningainema tapete BLCC-T55</name>
    <dbReference type="NCBI Taxonomy" id="2748662"/>
    <lineage>
        <taxon>Bacteria</taxon>
        <taxon>Bacillati</taxon>
        <taxon>Cyanobacteriota</taxon>
        <taxon>Cyanophyceae</taxon>
        <taxon>Nostocales</taxon>
        <taxon>Scytonemataceae</taxon>
        <taxon>Iningainema tapete</taxon>
    </lineage>
</organism>
<evidence type="ECO:0000313" key="2">
    <source>
        <dbReference type="Proteomes" id="UP000629098"/>
    </source>
</evidence>
<protein>
    <recommendedName>
        <fullName evidence="3">Alpha/beta hydrolase</fullName>
    </recommendedName>
</protein>
<sequence>MSQFCLIHGSTQTSQCWNLLTPELEKLTHQAIKVDLPTDRQDASGMLYAEAIVQELDEVNEDVILVGHSISGIKSTRFLGIICLSTEEVI</sequence>
<dbReference type="RefSeq" id="WP_190833615.1">
    <property type="nucleotide sequence ID" value="NZ_CAWPPI010000078.1"/>
</dbReference>
<dbReference type="EMBL" id="JACXAE010000078">
    <property type="protein sequence ID" value="MBD2775347.1"/>
    <property type="molecule type" value="Genomic_DNA"/>
</dbReference>
<name>A0A8J6XLM1_9CYAN</name>
<dbReference type="SUPFAM" id="SSF53474">
    <property type="entry name" value="alpha/beta-Hydrolases"/>
    <property type="match status" value="1"/>
</dbReference>
<dbReference type="Gene3D" id="3.40.50.1820">
    <property type="entry name" value="alpha/beta hydrolase"/>
    <property type="match status" value="1"/>
</dbReference>
<evidence type="ECO:0000313" key="1">
    <source>
        <dbReference type="EMBL" id="MBD2775347.1"/>
    </source>
</evidence>
<reference evidence="1" key="1">
    <citation type="submission" date="2020-09" db="EMBL/GenBank/DDBJ databases">
        <title>Iningainema tapete sp. nov. (Scytonemataceae, Cyanobacteria) from greenhouses in central Florida (USA) produces two types of nodularin with biosynthetic potential for microcystin-LR and anabaenopeptins.</title>
        <authorList>
            <person name="Berthold D.E."/>
            <person name="Lefler F.W."/>
            <person name="Huang I.-S."/>
            <person name="Abdulla H."/>
            <person name="Zimba P.V."/>
            <person name="Laughinghouse H.D. IV."/>
        </authorList>
    </citation>
    <scope>NUCLEOTIDE SEQUENCE</scope>
    <source>
        <strain evidence="1">BLCCT55</strain>
    </source>
</reference>
<dbReference type="InterPro" id="IPR029058">
    <property type="entry name" value="AB_hydrolase_fold"/>
</dbReference>
<keyword evidence="2" id="KW-1185">Reference proteome</keyword>
<accession>A0A8J6XLM1</accession>
<dbReference type="AlphaFoldDB" id="A0A8J6XLM1"/>
<evidence type="ECO:0008006" key="3">
    <source>
        <dbReference type="Google" id="ProtNLM"/>
    </source>
</evidence>
<proteinExistence type="predicted"/>
<gene>
    <name evidence="1" type="ORF">ICL16_25620</name>
</gene>